<dbReference type="AlphaFoldDB" id="A0A7N2MMC8"/>
<reference evidence="2 3" key="1">
    <citation type="journal article" date="2016" name="G3 (Bethesda)">
        <title>First Draft Assembly and Annotation of the Genome of a California Endemic Oak Quercus lobata Nee (Fagaceae).</title>
        <authorList>
            <person name="Sork V.L."/>
            <person name="Fitz-Gibbon S.T."/>
            <person name="Puiu D."/>
            <person name="Crepeau M."/>
            <person name="Gugger P.F."/>
            <person name="Sherman R."/>
            <person name="Stevens K."/>
            <person name="Langley C.H."/>
            <person name="Pellegrini M."/>
            <person name="Salzberg S.L."/>
        </authorList>
    </citation>
    <scope>NUCLEOTIDE SEQUENCE [LARGE SCALE GENOMIC DNA]</scope>
    <source>
        <strain evidence="2 3">cv. SW786</strain>
    </source>
</reference>
<sequence length="340" mass="37367">MDKLLFETTCMWVQIHNLPIEVSLSIVKSIVSEVGLVIECTSGDEVYEGSNFIQLRVEVDVIKPLCRGRKIAFRGGQERWGLSHWEKGKHISKEAGQQYGAWMRATTPNLARKSVVRVAGLEDYDSDSVCSEKFDKGLEHDNPDRGEVMVPSTEVVNLIQNGLEVLRSGVEVNEIGSRAVQTEQGIMDDGNISLGHNVSLEALQNDNAISRDRMALVSEFQVQLEEIDREITHFDKSEGGLEENVVGFSSEARQTPLPRDVQDGVKNNGKGKPKSGYTQSIIRNQAKGKGDFNVGSPKEGTSSGPLKRSFGEMDGVSKNLESSKKQRGVDSNDLMVEAGS</sequence>
<reference evidence="2" key="2">
    <citation type="submission" date="2021-01" db="UniProtKB">
        <authorList>
            <consortium name="EnsemblPlants"/>
        </authorList>
    </citation>
    <scope>IDENTIFICATION</scope>
</reference>
<dbReference type="InParanoid" id="A0A7N2MMC8"/>
<evidence type="ECO:0008006" key="4">
    <source>
        <dbReference type="Google" id="ProtNLM"/>
    </source>
</evidence>
<feature type="region of interest" description="Disordered" evidence="1">
    <location>
        <begin position="248"/>
        <end position="340"/>
    </location>
</feature>
<evidence type="ECO:0000256" key="1">
    <source>
        <dbReference type="SAM" id="MobiDB-lite"/>
    </source>
</evidence>
<protein>
    <recommendedName>
        <fullName evidence="4">DUF4283 domain-containing protein</fullName>
    </recommendedName>
</protein>
<proteinExistence type="predicted"/>
<feature type="compositionally biased region" description="Basic and acidic residues" evidence="1">
    <location>
        <begin position="321"/>
        <end position="330"/>
    </location>
</feature>
<name>A0A7N2MMC8_QUELO</name>
<evidence type="ECO:0000313" key="2">
    <source>
        <dbReference type="EnsemblPlants" id="QL09p035880:mrna"/>
    </source>
</evidence>
<dbReference type="EMBL" id="LRBV02000009">
    <property type="status" value="NOT_ANNOTATED_CDS"/>
    <property type="molecule type" value="Genomic_DNA"/>
</dbReference>
<evidence type="ECO:0000313" key="3">
    <source>
        <dbReference type="Proteomes" id="UP000594261"/>
    </source>
</evidence>
<organism evidence="2 3">
    <name type="scientific">Quercus lobata</name>
    <name type="common">Valley oak</name>
    <dbReference type="NCBI Taxonomy" id="97700"/>
    <lineage>
        <taxon>Eukaryota</taxon>
        <taxon>Viridiplantae</taxon>
        <taxon>Streptophyta</taxon>
        <taxon>Embryophyta</taxon>
        <taxon>Tracheophyta</taxon>
        <taxon>Spermatophyta</taxon>
        <taxon>Magnoliopsida</taxon>
        <taxon>eudicotyledons</taxon>
        <taxon>Gunneridae</taxon>
        <taxon>Pentapetalae</taxon>
        <taxon>rosids</taxon>
        <taxon>fabids</taxon>
        <taxon>Fagales</taxon>
        <taxon>Fagaceae</taxon>
        <taxon>Quercus</taxon>
    </lineage>
</organism>
<dbReference type="EnsemblPlants" id="QL09p035880:mrna">
    <property type="protein sequence ID" value="QL09p035880:mrna"/>
    <property type="gene ID" value="QL09p035880"/>
</dbReference>
<accession>A0A7N2MMC8</accession>
<dbReference type="Proteomes" id="UP000594261">
    <property type="component" value="Chromosome 9"/>
</dbReference>
<keyword evidence="3" id="KW-1185">Reference proteome</keyword>
<dbReference type="Gramene" id="QL09p035880:mrna">
    <property type="protein sequence ID" value="QL09p035880:mrna"/>
    <property type="gene ID" value="QL09p035880"/>
</dbReference>